<protein>
    <submittedName>
        <fullName evidence="1">Uncharacterized protein</fullName>
    </submittedName>
</protein>
<dbReference type="EMBL" id="MHQO01000082">
    <property type="protein sequence ID" value="OHA04354.1"/>
    <property type="molecule type" value="Genomic_DNA"/>
</dbReference>
<evidence type="ECO:0000313" key="2">
    <source>
        <dbReference type="Proteomes" id="UP000177982"/>
    </source>
</evidence>
<accession>A0A1G2KYQ3</accession>
<reference evidence="1 2" key="1">
    <citation type="journal article" date="2016" name="Nat. Commun.">
        <title>Thousands of microbial genomes shed light on interconnected biogeochemical processes in an aquifer system.</title>
        <authorList>
            <person name="Anantharaman K."/>
            <person name="Brown C.T."/>
            <person name="Hug L.A."/>
            <person name="Sharon I."/>
            <person name="Castelle C.J."/>
            <person name="Probst A.J."/>
            <person name="Thomas B.C."/>
            <person name="Singh A."/>
            <person name="Wilkins M.J."/>
            <person name="Karaoz U."/>
            <person name="Brodie E.L."/>
            <person name="Williams K.H."/>
            <person name="Hubbard S.S."/>
            <person name="Banfield J.F."/>
        </authorList>
    </citation>
    <scope>NUCLEOTIDE SEQUENCE [LARGE SCALE GENOMIC DNA]</scope>
</reference>
<dbReference type="AlphaFoldDB" id="A0A1G2KYQ3"/>
<proteinExistence type="predicted"/>
<dbReference type="Proteomes" id="UP000177982">
    <property type="component" value="Unassembled WGS sequence"/>
</dbReference>
<sequence length="72" mass="8461">MEILPAWYHFSKVRANQLFNTDKSPHHGLTSVVFIYALCDCPPFIHGFAPVDFWWGIKQNIPRKAGYFEHIR</sequence>
<organism evidence="1 2">
    <name type="scientific">Candidatus Sungbacteria bacterium RIFCSPLOWO2_01_FULL_47_10</name>
    <dbReference type="NCBI Taxonomy" id="1802276"/>
    <lineage>
        <taxon>Bacteria</taxon>
        <taxon>Candidatus Sungiibacteriota</taxon>
    </lineage>
</organism>
<gene>
    <name evidence="1" type="ORF">A2934_04290</name>
</gene>
<comment type="caution">
    <text evidence="1">The sequence shown here is derived from an EMBL/GenBank/DDBJ whole genome shotgun (WGS) entry which is preliminary data.</text>
</comment>
<name>A0A1G2KYQ3_9BACT</name>
<evidence type="ECO:0000313" key="1">
    <source>
        <dbReference type="EMBL" id="OHA04354.1"/>
    </source>
</evidence>